<sequence length="74" mass="8939">MKRISTNSMTTPKYDWWWEENIRADQWEKKFQDARAREDALERDLLESQNEKVRLRARVAELERSCINIVVATL</sequence>
<protein>
    <submittedName>
        <fullName evidence="2">Uncharacterized protein</fullName>
    </submittedName>
</protein>
<dbReference type="OrthoDB" id="1430424at2759"/>
<name>A0A7J9GB81_9ROSI</name>
<keyword evidence="3" id="KW-1185">Reference proteome</keyword>
<evidence type="ECO:0000313" key="2">
    <source>
        <dbReference type="EMBL" id="MBA0794840.1"/>
    </source>
</evidence>
<proteinExistence type="predicted"/>
<dbReference type="EMBL" id="JABFAD010000003">
    <property type="protein sequence ID" value="MBA0794840.1"/>
    <property type="molecule type" value="Genomic_DNA"/>
</dbReference>
<evidence type="ECO:0000313" key="3">
    <source>
        <dbReference type="Proteomes" id="UP000593560"/>
    </source>
</evidence>
<reference evidence="2 3" key="1">
    <citation type="journal article" date="2019" name="Genome Biol. Evol.">
        <title>Insights into the evolution of the New World diploid cottons (Gossypium, subgenus Houzingenia) based on genome sequencing.</title>
        <authorList>
            <person name="Grover C.E."/>
            <person name="Arick M.A. 2nd"/>
            <person name="Thrash A."/>
            <person name="Conover J.L."/>
            <person name="Sanders W.S."/>
            <person name="Peterson D.G."/>
            <person name="Frelichowski J.E."/>
            <person name="Scheffler J.A."/>
            <person name="Scheffler B.E."/>
            <person name="Wendel J.F."/>
        </authorList>
    </citation>
    <scope>NUCLEOTIDE SEQUENCE [LARGE SCALE GENOMIC DNA]</scope>
    <source>
        <strain evidence="2">0</strain>
        <tissue evidence="2">Leaf</tissue>
    </source>
</reference>
<organism evidence="2 3">
    <name type="scientific">Gossypium harknessii</name>
    <dbReference type="NCBI Taxonomy" id="34285"/>
    <lineage>
        <taxon>Eukaryota</taxon>
        <taxon>Viridiplantae</taxon>
        <taxon>Streptophyta</taxon>
        <taxon>Embryophyta</taxon>
        <taxon>Tracheophyta</taxon>
        <taxon>Spermatophyta</taxon>
        <taxon>Magnoliopsida</taxon>
        <taxon>eudicotyledons</taxon>
        <taxon>Gunneridae</taxon>
        <taxon>Pentapetalae</taxon>
        <taxon>rosids</taxon>
        <taxon>malvids</taxon>
        <taxon>Malvales</taxon>
        <taxon>Malvaceae</taxon>
        <taxon>Malvoideae</taxon>
        <taxon>Gossypium</taxon>
    </lineage>
</organism>
<evidence type="ECO:0000256" key="1">
    <source>
        <dbReference type="SAM" id="Coils"/>
    </source>
</evidence>
<dbReference type="AlphaFoldDB" id="A0A7J9GB81"/>
<dbReference type="Proteomes" id="UP000593560">
    <property type="component" value="Unassembled WGS sequence"/>
</dbReference>
<comment type="caution">
    <text evidence="2">The sequence shown here is derived from an EMBL/GenBank/DDBJ whole genome shotgun (WGS) entry which is preliminary data.</text>
</comment>
<keyword evidence="1" id="KW-0175">Coiled coil</keyword>
<accession>A0A7J9GB81</accession>
<gene>
    <name evidence="2" type="ORF">Gohar_019125</name>
</gene>
<feature type="coiled-coil region" evidence="1">
    <location>
        <begin position="24"/>
        <end position="65"/>
    </location>
</feature>